<comment type="similarity">
    <text evidence="1">Belongs to the CpcE/RpcE/PecE family.</text>
</comment>
<keyword evidence="4" id="KW-0456">Lyase</keyword>
<proteinExistence type="inferred from homology"/>
<dbReference type="EMBL" id="JACXAE010000086">
    <property type="protein sequence ID" value="MBD2775864.1"/>
    <property type="molecule type" value="Genomic_DNA"/>
</dbReference>
<dbReference type="InterPro" id="IPR016024">
    <property type="entry name" value="ARM-type_fold"/>
</dbReference>
<dbReference type="Proteomes" id="UP000629098">
    <property type="component" value="Unassembled WGS sequence"/>
</dbReference>
<evidence type="ECO:0000313" key="5">
    <source>
        <dbReference type="EMBL" id="MBD2775864.1"/>
    </source>
</evidence>
<accession>A0A8J6XPQ4</accession>
<evidence type="ECO:0000313" key="6">
    <source>
        <dbReference type="Proteomes" id="UP000629098"/>
    </source>
</evidence>
<reference evidence="5" key="1">
    <citation type="submission" date="2020-09" db="EMBL/GenBank/DDBJ databases">
        <title>Iningainema tapete sp. nov. (Scytonemataceae, Cyanobacteria) from greenhouses in central Florida (USA) produces two types of nodularin with biosynthetic potential for microcystin-LR and anabaenopeptins.</title>
        <authorList>
            <person name="Berthold D.E."/>
            <person name="Lefler F.W."/>
            <person name="Huang I.-S."/>
            <person name="Abdulla H."/>
            <person name="Zimba P.V."/>
            <person name="Laughinghouse H.D. IV."/>
        </authorList>
    </citation>
    <scope>NUCLEOTIDE SEQUENCE</scope>
    <source>
        <strain evidence="5">BLCCT55</strain>
    </source>
</reference>
<dbReference type="AlphaFoldDB" id="A0A8J6XPQ4"/>
<dbReference type="GO" id="GO:0016829">
    <property type="term" value="F:lyase activity"/>
    <property type="evidence" value="ECO:0007669"/>
    <property type="project" value="UniProtKB-KW"/>
</dbReference>
<dbReference type="GO" id="GO:0030089">
    <property type="term" value="C:phycobilisome"/>
    <property type="evidence" value="ECO:0007669"/>
    <property type="project" value="UniProtKB-KW"/>
</dbReference>
<dbReference type="Pfam" id="PF13646">
    <property type="entry name" value="HEAT_2"/>
    <property type="match status" value="1"/>
</dbReference>
<sequence>MVAQQLQHYNDDKSVDTLSILLLEDEDVYVRIFAADSLLELNRPRLREVWKQALEDDSTYVIQIASQALTNLQKCEKLLEAS</sequence>
<comment type="caution">
    <text evidence="5">The sequence shown here is derived from an EMBL/GenBank/DDBJ whole genome shotgun (WGS) entry which is preliminary data.</text>
</comment>
<evidence type="ECO:0000256" key="2">
    <source>
        <dbReference type="ARBA" id="ARBA00022549"/>
    </source>
</evidence>
<name>A0A8J6XPQ4_9CYAN</name>
<dbReference type="Gene3D" id="1.25.10.10">
    <property type="entry name" value="Leucine-rich Repeat Variant"/>
    <property type="match status" value="1"/>
</dbReference>
<keyword evidence="6" id="KW-1185">Reference proteome</keyword>
<organism evidence="5 6">
    <name type="scientific">Iningainema tapete BLCC-T55</name>
    <dbReference type="NCBI Taxonomy" id="2748662"/>
    <lineage>
        <taxon>Bacteria</taxon>
        <taxon>Bacillati</taxon>
        <taxon>Cyanobacteriota</taxon>
        <taxon>Cyanophyceae</taxon>
        <taxon>Nostocales</taxon>
        <taxon>Scytonemataceae</taxon>
        <taxon>Iningainema tapete</taxon>
    </lineage>
</organism>
<keyword evidence="3" id="KW-0605">Phycobilisome</keyword>
<dbReference type="SUPFAM" id="SSF48371">
    <property type="entry name" value="ARM repeat"/>
    <property type="match status" value="1"/>
</dbReference>
<keyword evidence="2" id="KW-0042">Antenna complex</keyword>
<evidence type="ECO:0000256" key="3">
    <source>
        <dbReference type="ARBA" id="ARBA00022738"/>
    </source>
</evidence>
<dbReference type="RefSeq" id="WP_190835162.1">
    <property type="nucleotide sequence ID" value="NZ_CAWPPI010000086.1"/>
</dbReference>
<evidence type="ECO:0000256" key="4">
    <source>
        <dbReference type="ARBA" id="ARBA00023239"/>
    </source>
</evidence>
<evidence type="ECO:0000256" key="1">
    <source>
        <dbReference type="ARBA" id="ARBA00009299"/>
    </source>
</evidence>
<gene>
    <name evidence="5" type="ORF">ICL16_28340</name>
</gene>
<dbReference type="InterPro" id="IPR011989">
    <property type="entry name" value="ARM-like"/>
</dbReference>
<protein>
    <submittedName>
        <fullName evidence="5">HEAT repeat domain-containing protein</fullName>
    </submittedName>
</protein>